<gene>
    <name evidence="1" type="ORF">FHP25_27410</name>
</gene>
<dbReference type="InterPro" id="IPR011004">
    <property type="entry name" value="Trimer_LpxA-like_sf"/>
</dbReference>
<evidence type="ECO:0000313" key="2">
    <source>
        <dbReference type="Proteomes" id="UP000321638"/>
    </source>
</evidence>
<dbReference type="InterPro" id="IPR050484">
    <property type="entry name" value="Transf_Hexapept/Carb_Anhydrase"/>
</dbReference>
<dbReference type="OrthoDB" id="9803036at2"/>
<dbReference type="RefSeq" id="WP_147850185.1">
    <property type="nucleotide sequence ID" value="NZ_VDUZ01000037.1"/>
</dbReference>
<dbReference type="EMBL" id="VDUZ01000037">
    <property type="protein sequence ID" value="TXL71967.1"/>
    <property type="molecule type" value="Genomic_DNA"/>
</dbReference>
<dbReference type="InterPro" id="IPR001451">
    <property type="entry name" value="Hexapep"/>
</dbReference>
<proteinExistence type="predicted"/>
<dbReference type="PANTHER" id="PTHR13061:SF29">
    <property type="entry name" value="GAMMA CARBONIC ANHYDRASE-LIKE 1, MITOCHONDRIAL-RELATED"/>
    <property type="match status" value="1"/>
</dbReference>
<dbReference type="SUPFAM" id="SSF51161">
    <property type="entry name" value="Trimeric LpxA-like enzymes"/>
    <property type="match status" value="1"/>
</dbReference>
<dbReference type="Pfam" id="PF00132">
    <property type="entry name" value="Hexapep"/>
    <property type="match status" value="1"/>
</dbReference>
<dbReference type="Proteomes" id="UP000321638">
    <property type="component" value="Unassembled WGS sequence"/>
</dbReference>
<dbReference type="Gene3D" id="2.160.10.10">
    <property type="entry name" value="Hexapeptide repeat proteins"/>
    <property type="match status" value="1"/>
</dbReference>
<organism evidence="1 2">
    <name type="scientific">Vineibacter terrae</name>
    <dbReference type="NCBI Taxonomy" id="2586908"/>
    <lineage>
        <taxon>Bacteria</taxon>
        <taxon>Pseudomonadati</taxon>
        <taxon>Pseudomonadota</taxon>
        <taxon>Alphaproteobacteria</taxon>
        <taxon>Hyphomicrobiales</taxon>
        <taxon>Vineibacter</taxon>
    </lineage>
</organism>
<name>A0A5C8PDX2_9HYPH</name>
<evidence type="ECO:0000313" key="1">
    <source>
        <dbReference type="EMBL" id="TXL71967.1"/>
    </source>
</evidence>
<dbReference type="AlphaFoldDB" id="A0A5C8PDX2"/>
<reference evidence="1 2" key="1">
    <citation type="submission" date="2019-06" db="EMBL/GenBank/DDBJ databases">
        <title>New taxonomy in bacterial strain CC-CFT640, isolated from vineyard.</title>
        <authorList>
            <person name="Lin S.-Y."/>
            <person name="Tsai C.-F."/>
            <person name="Young C.-C."/>
        </authorList>
    </citation>
    <scope>NUCLEOTIDE SEQUENCE [LARGE SCALE GENOMIC DNA]</scope>
    <source>
        <strain evidence="1 2">CC-CFT640</strain>
    </source>
</reference>
<accession>A0A5C8PDX2</accession>
<comment type="caution">
    <text evidence="1">The sequence shown here is derived from an EMBL/GenBank/DDBJ whole genome shotgun (WGS) entry which is preliminary data.</text>
</comment>
<dbReference type="PANTHER" id="PTHR13061">
    <property type="entry name" value="DYNACTIN SUBUNIT P25"/>
    <property type="match status" value="1"/>
</dbReference>
<keyword evidence="2" id="KW-1185">Reference proteome</keyword>
<sequence length="200" mass="21145">MIVEHQGKRPRIGRDVYIAPNATICGDVEIGDGTAILFGAVVTADGGTLRLGNNCVVMENAVVRATAHHPMMAGDNVLIGPQAYAVGCAVDDNVFLAAGTRVFNGARIGARTTVRINGIVHLRTILPPDSVVPIGWVAVGDPPRILPPEAHDAIWAVQKTLDFPGYVFGVGRPPPGGTFMPEVMPRYARALRRHAGDVTA</sequence>
<protein>
    <submittedName>
        <fullName evidence="1">Gamma carbonic anhydrase family protein</fullName>
    </submittedName>
</protein>